<proteinExistence type="predicted"/>
<accession>A0A0E9P5X4</accession>
<reference evidence="1" key="1">
    <citation type="submission" date="2014-11" db="EMBL/GenBank/DDBJ databases">
        <authorList>
            <person name="Amaro Gonzalez C."/>
        </authorList>
    </citation>
    <scope>NUCLEOTIDE SEQUENCE</scope>
</reference>
<name>A0A0E9P5X4_ANGAN</name>
<sequence>MQKTFTWWQKYTALRTTAEKMYLKLICNFSYHCCYTCLNKCLSLYSEHCVQS</sequence>
<organism evidence="1">
    <name type="scientific">Anguilla anguilla</name>
    <name type="common">European freshwater eel</name>
    <name type="synonym">Muraena anguilla</name>
    <dbReference type="NCBI Taxonomy" id="7936"/>
    <lineage>
        <taxon>Eukaryota</taxon>
        <taxon>Metazoa</taxon>
        <taxon>Chordata</taxon>
        <taxon>Craniata</taxon>
        <taxon>Vertebrata</taxon>
        <taxon>Euteleostomi</taxon>
        <taxon>Actinopterygii</taxon>
        <taxon>Neopterygii</taxon>
        <taxon>Teleostei</taxon>
        <taxon>Anguilliformes</taxon>
        <taxon>Anguillidae</taxon>
        <taxon>Anguilla</taxon>
    </lineage>
</organism>
<reference evidence="1" key="2">
    <citation type="journal article" date="2015" name="Fish Shellfish Immunol.">
        <title>Early steps in the European eel (Anguilla anguilla)-Vibrio vulnificus interaction in the gills: Role of the RtxA13 toxin.</title>
        <authorList>
            <person name="Callol A."/>
            <person name="Pajuelo D."/>
            <person name="Ebbesson L."/>
            <person name="Teles M."/>
            <person name="MacKenzie S."/>
            <person name="Amaro C."/>
        </authorList>
    </citation>
    <scope>NUCLEOTIDE SEQUENCE</scope>
</reference>
<protein>
    <submittedName>
        <fullName evidence="1">Uncharacterized protein</fullName>
    </submittedName>
</protein>
<evidence type="ECO:0000313" key="1">
    <source>
        <dbReference type="EMBL" id="JAG99853.1"/>
    </source>
</evidence>
<dbReference type="EMBL" id="GBXM01108723">
    <property type="protein sequence ID" value="JAG99853.1"/>
    <property type="molecule type" value="Transcribed_RNA"/>
</dbReference>
<dbReference type="AlphaFoldDB" id="A0A0E9P5X4"/>